<evidence type="ECO:0000313" key="2">
    <source>
        <dbReference type="Proteomes" id="UP000001472"/>
    </source>
</evidence>
<dbReference type="InterPro" id="IPR012349">
    <property type="entry name" value="Split_barrel_FMN-bd"/>
</dbReference>
<evidence type="ECO:0008006" key="3">
    <source>
        <dbReference type="Google" id="ProtNLM"/>
    </source>
</evidence>
<dbReference type="GeneID" id="45425844"/>
<dbReference type="InterPro" id="IPR004378">
    <property type="entry name" value="F420H2_quin_Rdtase"/>
</dbReference>
<accession>A0A0H3M744</accession>
<dbReference type="FunFam" id="2.30.110.10:FF:000033">
    <property type="entry name" value="Nitroreductase family deazaflavin-dependent oxidoreductase"/>
    <property type="match status" value="1"/>
</dbReference>
<dbReference type="SMR" id="A0A0H3M744"/>
<gene>
    <name evidence="1" type="ordered locus">BCG_1907c</name>
</gene>
<organism evidence="1 2">
    <name type="scientific">Mycobacterium bovis (strain BCG / Pasteur 1173P2)</name>
    <dbReference type="NCBI Taxonomy" id="410289"/>
    <lineage>
        <taxon>Bacteria</taxon>
        <taxon>Bacillati</taxon>
        <taxon>Actinomycetota</taxon>
        <taxon>Actinomycetes</taxon>
        <taxon>Mycobacteriales</taxon>
        <taxon>Mycobacteriaceae</taxon>
        <taxon>Mycobacterium</taxon>
        <taxon>Mycobacterium tuberculosis complex</taxon>
    </lineage>
</organism>
<dbReference type="GO" id="GO:0016491">
    <property type="term" value="F:oxidoreductase activity"/>
    <property type="evidence" value="ECO:0007669"/>
    <property type="project" value="InterPro"/>
</dbReference>
<name>A0A0H3M744_MYCBP</name>
<proteinExistence type="predicted"/>
<dbReference type="EMBL" id="AM408590">
    <property type="protein sequence ID" value="CAL71894.1"/>
    <property type="molecule type" value="Genomic_DNA"/>
</dbReference>
<dbReference type="HOGENOM" id="CLU_145411_0_0_11"/>
<protein>
    <recommendedName>
        <fullName evidence="3">Nitroreductase</fullName>
    </recommendedName>
</protein>
<dbReference type="Proteomes" id="UP000001472">
    <property type="component" value="Chromosome"/>
</dbReference>
<dbReference type="Pfam" id="PF04075">
    <property type="entry name" value="F420H2_quin_red"/>
    <property type="match status" value="1"/>
</dbReference>
<dbReference type="NCBIfam" id="TIGR00026">
    <property type="entry name" value="hi_GC_TIGR00026"/>
    <property type="match status" value="1"/>
</dbReference>
<dbReference type="AlphaFoldDB" id="A0A0H3M744"/>
<dbReference type="KEGG" id="mbb:BCG_1907c"/>
<reference evidence="1 2" key="1">
    <citation type="journal article" date="2007" name="Proc. Natl. Acad. Sci. U.S.A.">
        <title>Genome plasticity of BCG and impact on vaccine efficacy.</title>
        <authorList>
            <person name="Brosch R."/>
            <person name="Gordon S.V."/>
            <person name="Garnier T."/>
            <person name="Eiglmeier K."/>
            <person name="Frigui W."/>
            <person name="Valenti P."/>
            <person name="Dos Santos S."/>
            <person name="Duthoy S."/>
            <person name="Lacroix C."/>
            <person name="Garcia-Pelayo C."/>
            <person name="Inwald J.K."/>
            <person name="Golby P."/>
            <person name="Garcia J.N."/>
            <person name="Hewinson R.G."/>
            <person name="Behr M.A."/>
            <person name="Quail M.A."/>
            <person name="Churcher C."/>
            <person name="Barrell B.G."/>
            <person name="Parkhill J."/>
            <person name="Cole S.T."/>
        </authorList>
    </citation>
    <scope>NUCLEOTIDE SEQUENCE [LARGE SCALE GENOMIC DNA]</scope>
    <source>
        <strain evidence="2">BCG / Pasteur 1173P2</strain>
    </source>
</reference>
<evidence type="ECO:0000313" key="1">
    <source>
        <dbReference type="EMBL" id="CAL71894.1"/>
    </source>
</evidence>
<dbReference type="SUPFAM" id="SSF50475">
    <property type="entry name" value="FMN-binding split barrel"/>
    <property type="match status" value="1"/>
</dbReference>
<dbReference type="Gene3D" id="2.30.110.10">
    <property type="entry name" value="Electron Transport, Fmn-binding Protein, Chain A"/>
    <property type="match status" value="1"/>
</dbReference>
<dbReference type="RefSeq" id="WP_003409380.1">
    <property type="nucleotide sequence ID" value="NC_008769.1"/>
</dbReference>
<sequence>MNAAMNLKREFVHRVQRFVVNPIGRQLPMTMLETIGRKTGQPRRTAVGGRVVDNQFWMVSEHGEHSDYVYNIKANPAVRVRIGGRWRSGTAYLLPDDDPRQRLRGLPRLNSAGVRAMGTDLLTIRVDLD</sequence>